<keyword evidence="2 5" id="KW-0963">Cytoplasm</keyword>
<reference evidence="10 11" key="1">
    <citation type="submission" date="2024-02" db="EMBL/GenBank/DDBJ databases">
        <title>De novo assembly and annotation of 12 fungi associated with fruit tree decline syndrome in Ontario, Canada.</title>
        <authorList>
            <person name="Sulman M."/>
            <person name="Ellouze W."/>
            <person name="Ilyukhin E."/>
        </authorList>
    </citation>
    <scope>NUCLEOTIDE SEQUENCE [LARGE SCALE GENOMIC DNA]</scope>
    <source>
        <strain evidence="10 11">M42-189</strain>
    </source>
</reference>
<dbReference type="InterPro" id="IPR007259">
    <property type="entry name" value="GCP"/>
</dbReference>
<dbReference type="Pfam" id="PF14609">
    <property type="entry name" value="GCP5-Mod21_N"/>
    <property type="match status" value="1"/>
</dbReference>
<evidence type="ECO:0000259" key="7">
    <source>
        <dbReference type="Pfam" id="PF04130"/>
    </source>
</evidence>
<dbReference type="InterPro" id="IPR059169">
    <property type="entry name" value="GCP5_N_ext"/>
</dbReference>
<dbReference type="InterPro" id="IPR042241">
    <property type="entry name" value="GCP_C_sf"/>
</dbReference>
<dbReference type="Proteomes" id="UP001521785">
    <property type="component" value="Unassembled WGS sequence"/>
</dbReference>
<dbReference type="CDD" id="cd22572">
    <property type="entry name" value="GCP5_NTD"/>
    <property type="match status" value="1"/>
</dbReference>
<dbReference type="Gene3D" id="1.20.120.1900">
    <property type="entry name" value="Gamma-tubulin complex, C-terminal domain"/>
    <property type="match status" value="1"/>
</dbReference>
<feature type="compositionally biased region" description="Low complexity" evidence="6">
    <location>
        <begin position="807"/>
        <end position="818"/>
    </location>
</feature>
<feature type="domain" description="Gamma tubulin complex component protein N-terminal" evidence="9">
    <location>
        <begin position="222"/>
        <end position="529"/>
    </location>
</feature>
<dbReference type="InterPro" id="IPR032797">
    <property type="entry name" value="Mod21_N"/>
</dbReference>
<dbReference type="InterPro" id="IPR040457">
    <property type="entry name" value="GCP_C"/>
</dbReference>
<keyword evidence="11" id="KW-1185">Reference proteome</keyword>
<keyword evidence="3 5" id="KW-0493">Microtubule</keyword>
<feature type="domain" description="Gamma-Tubulin ring complex non-core subunit mod21 N-terminal" evidence="8">
    <location>
        <begin position="67"/>
        <end position="156"/>
    </location>
</feature>
<dbReference type="PANTHER" id="PTHR19302">
    <property type="entry name" value="GAMMA TUBULIN COMPLEX PROTEIN"/>
    <property type="match status" value="1"/>
</dbReference>
<dbReference type="PANTHER" id="PTHR19302:SF33">
    <property type="entry name" value="GAMMA-TUBULIN COMPLEX COMPONENT 5"/>
    <property type="match status" value="1"/>
</dbReference>
<dbReference type="Pfam" id="PF04130">
    <property type="entry name" value="GCP_C_terminal"/>
    <property type="match status" value="1"/>
</dbReference>
<comment type="similarity">
    <text evidence="1 5">Belongs to the TUBGCP family.</text>
</comment>
<comment type="caution">
    <text evidence="10">The sequence shown here is derived from an EMBL/GenBank/DDBJ whole genome shotgun (WGS) entry which is preliminary data.</text>
</comment>
<feature type="compositionally biased region" description="Basic residues" evidence="6">
    <location>
        <begin position="772"/>
        <end position="785"/>
    </location>
</feature>
<evidence type="ECO:0000256" key="3">
    <source>
        <dbReference type="ARBA" id="ARBA00022701"/>
    </source>
</evidence>
<feature type="domain" description="Gamma tubulin complex component C-terminal" evidence="7">
    <location>
        <begin position="533"/>
        <end position="861"/>
    </location>
</feature>
<dbReference type="EMBL" id="JAKJXO020000013">
    <property type="protein sequence ID" value="KAL1597042.1"/>
    <property type="molecule type" value="Genomic_DNA"/>
</dbReference>
<evidence type="ECO:0000259" key="9">
    <source>
        <dbReference type="Pfam" id="PF17681"/>
    </source>
</evidence>
<dbReference type="Pfam" id="PF17681">
    <property type="entry name" value="GCP_N_terminal"/>
    <property type="match status" value="1"/>
</dbReference>
<evidence type="ECO:0000313" key="11">
    <source>
        <dbReference type="Proteomes" id="UP001521785"/>
    </source>
</evidence>
<keyword evidence="4 5" id="KW-0206">Cytoskeleton</keyword>
<evidence type="ECO:0000256" key="6">
    <source>
        <dbReference type="SAM" id="MobiDB-lite"/>
    </source>
</evidence>
<evidence type="ECO:0000256" key="2">
    <source>
        <dbReference type="ARBA" id="ARBA00022490"/>
    </source>
</evidence>
<evidence type="ECO:0000313" key="10">
    <source>
        <dbReference type="EMBL" id="KAL1597042.1"/>
    </source>
</evidence>
<evidence type="ECO:0000256" key="4">
    <source>
        <dbReference type="ARBA" id="ARBA00023212"/>
    </source>
</evidence>
<name>A0ABR3QZ59_9PLEO</name>
<accession>A0ABR3QZ59</accession>
<comment type="subcellular location">
    <subcellularLocation>
        <location evidence="5">Cytoplasm</location>
        <location evidence="5">Cytoskeleton</location>
        <location evidence="5">Microtubule organizing center</location>
    </subcellularLocation>
</comment>
<protein>
    <recommendedName>
        <fullName evidence="5">Spindle pole body component</fullName>
    </recommendedName>
</protein>
<proteinExistence type="inferred from homology"/>
<gene>
    <name evidence="10" type="ORF">SLS60_008624</name>
</gene>
<evidence type="ECO:0000259" key="8">
    <source>
        <dbReference type="Pfam" id="PF14609"/>
    </source>
</evidence>
<sequence>MAQNAKVAALTDELIHSILKFDPEANKRAYRHAKDIAKNGLRAHHYARTNQFDVQARFTGLDEKFRVLNRDDLADALDERVKEINKRLGKWIPECLSLLLQLSDQPTENSRVEALELLRPPTPPPELTWKKILEDDPYSDEEIWKDIDYGADSSEDEILAPKKEVPKLSPPTSVDEDDTYDPEGCVVAIDAAAIDELKEAQFWKHKAETEDEELGITELEAVRETLFMLAGLQTSLFHADRRVGPEYKLRHAMTKTANHLLAELGDIGRTVHQLRQWVKRPSTLPLIQTFEAAVSRRLHEYDRSLALLQQRYLVPEKPTAVSLLELHDNVRSLSRPILRLAQLITEIEPQLLVNPFVHLEILFDQVNLAQLTLEQDVFDFLSNIFFECLQTYLKPMRRWMEDGALGFNDETFFVFENDSGSEASSLWHDRFVLRRGQENKLRSPAFLEPAAQKIFNAGKSVVFLKELGIHTSLLPTNVEEPRLDHKTVCGTSAGSPLSPFSELFQAAFQTWIESKYSLASTVLREYLFNICGLVQTLDNIRIIYLSANGSVFQEFADAVFERMDNNQRAWNDRFLLTELARGIFSLELRKGQSERIVVRSIRKSSKSPSDSVKALTHVLLDYALPWPLMNIIQRSSVPIYQQLYTFLLQCYRSKYLLQRISPQSVRHIKDSQLRQLSFKLRQRLIWFADVLRSYLTATVIDASCADMKAAMTMAENIDEMSAIHTKYVARLQDQALLSDNLKPIHRAIISLLDLAVLYSQHCSSQAAPAKSIPRHKAEKSSRRKSVILSKPEEDDSDSSHVGDDGESAASRLPAAARSGEGLEGVDREFDRLLRFVTAGLRSVGRVGAEPAWEMLADRLEWEGKRDI</sequence>
<feature type="region of interest" description="Disordered" evidence="6">
    <location>
        <begin position="768"/>
        <end position="819"/>
    </location>
</feature>
<evidence type="ECO:0000256" key="1">
    <source>
        <dbReference type="ARBA" id="ARBA00010337"/>
    </source>
</evidence>
<feature type="region of interest" description="Disordered" evidence="6">
    <location>
        <begin position="158"/>
        <end position="181"/>
    </location>
</feature>
<dbReference type="InterPro" id="IPR041470">
    <property type="entry name" value="GCP_N"/>
</dbReference>
<organism evidence="10 11">
    <name type="scientific">Paraconiothyrium brasiliense</name>
    <dbReference type="NCBI Taxonomy" id="300254"/>
    <lineage>
        <taxon>Eukaryota</taxon>
        <taxon>Fungi</taxon>
        <taxon>Dikarya</taxon>
        <taxon>Ascomycota</taxon>
        <taxon>Pezizomycotina</taxon>
        <taxon>Dothideomycetes</taxon>
        <taxon>Pleosporomycetidae</taxon>
        <taxon>Pleosporales</taxon>
        <taxon>Massarineae</taxon>
        <taxon>Didymosphaeriaceae</taxon>
        <taxon>Paraconiothyrium</taxon>
    </lineage>
</organism>
<evidence type="ECO:0000256" key="5">
    <source>
        <dbReference type="RuleBase" id="RU363050"/>
    </source>
</evidence>